<dbReference type="GO" id="GO:0008080">
    <property type="term" value="F:N-acetyltransferase activity"/>
    <property type="evidence" value="ECO:0007669"/>
    <property type="project" value="TreeGrafter"/>
</dbReference>
<proteinExistence type="predicted"/>
<dbReference type="PANTHER" id="PTHR20905">
    <property type="entry name" value="N-ACETYLTRANSFERASE-RELATED"/>
    <property type="match status" value="1"/>
</dbReference>
<dbReference type="PANTHER" id="PTHR20905:SF32">
    <property type="entry name" value="ARYLALKYLAMINE N-ACETYLTRANSFERASE-LIKE 7, ISOFORM A"/>
    <property type="match status" value="1"/>
</dbReference>
<gene>
    <name evidence="1" type="primary">5576916</name>
</gene>
<keyword evidence="2" id="KW-1185">Reference proteome</keyword>
<reference evidence="1 2" key="1">
    <citation type="submission" date="2017-06" db="EMBL/GenBank/DDBJ databases">
        <title>Aedes aegypti genome working group (AGWG) sequencing and assembly.</title>
        <authorList>
            <consortium name="Aedes aegypti Genome Working Group (AGWG)"/>
            <person name="Matthews B.J."/>
        </authorList>
    </citation>
    <scope>NUCLEOTIDE SEQUENCE [LARGE SCALE GENOMIC DNA]</scope>
    <source>
        <strain evidence="1 2">LVP_AGWG</strain>
    </source>
</reference>
<dbReference type="InParanoid" id="A0A6I8TF39"/>
<reference evidence="1" key="2">
    <citation type="submission" date="2020-05" db="UniProtKB">
        <authorList>
            <consortium name="EnsemblMetazoa"/>
        </authorList>
    </citation>
    <scope>IDENTIFICATION</scope>
    <source>
        <strain evidence="1">LVP_AGWG</strain>
    </source>
</reference>
<organism evidence="1 2">
    <name type="scientific">Aedes aegypti</name>
    <name type="common">Yellowfever mosquito</name>
    <name type="synonym">Culex aegypti</name>
    <dbReference type="NCBI Taxonomy" id="7159"/>
    <lineage>
        <taxon>Eukaryota</taxon>
        <taxon>Metazoa</taxon>
        <taxon>Ecdysozoa</taxon>
        <taxon>Arthropoda</taxon>
        <taxon>Hexapoda</taxon>
        <taxon>Insecta</taxon>
        <taxon>Pterygota</taxon>
        <taxon>Neoptera</taxon>
        <taxon>Endopterygota</taxon>
        <taxon>Diptera</taxon>
        <taxon>Nematocera</taxon>
        <taxon>Culicoidea</taxon>
        <taxon>Culicidae</taxon>
        <taxon>Culicinae</taxon>
        <taxon>Aedini</taxon>
        <taxon>Aedes</taxon>
        <taxon>Stegomyia</taxon>
    </lineage>
</organism>
<evidence type="ECO:0000313" key="1">
    <source>
        <dbReference type="EnsemblMetazoa" id="AAEL012867-PB"/>
    </source>
</evidence>
<dbReference type="SUPFAM" id="SSF55729">
    <property type="entry name" value="Acyl-CoA N-acyltransferases (Nat)"/>
    <property type="match status" value="1"/>
</dbReference>
<name>A0A6I8TF39_AEDAE</name>
<dbReference type="OrthoDB" id="7787818at2759"/>
<dbReference type="Proteomes" id="UP000008820">
    <property type="component" value="Chromosome 1"/>
</dbReference>
<protein>
    <submittedName>
        <fullName evidence="1">Uncharacterized protein</fullName>
    </submittedName>
</protein>
<accession>A0A6I8TF39</accession>
<sequence>MPWKRPSSVPYPKVWYRFYSRDVAGSGPSDHLVEYRVEDLADDRFEDAIRHYTENFAADEPLAANRGIINDPDALTDQHDFWRWCFDQKMTLVCYKEGSDEIIGTNLLLVKSINDAKKTITVRSQSTRDIIEIHEYMMTVRFNVFERLHVDRYLTAVGLAINRRYRGLGIATGMLRARIPMCQEFQIPVTVTDFTAQGSQRAAEKAGFQVEGEVTYDELAKVRPNFAYRGIKDKSLKMMSLWVNLQ</sequence>
<evidence type="ECO:0000313" key="2">
    <source>
        <dbReference type="Proteomes" id="UP000008820"/>
    </source>
</evidence>
<dbReference type="InterPro" id="IPR016181">
    <property type="entry name" value="Acyl_CoA_acyltransferase"/>
</dbReference>
<dbReference type="AlphaFoldDB" id="A0A6I8TF39"/>
<dbReference type="EnsemblMetazoa" id="AAEL012867-RB">
    <property type="protein sequence ID" value="AAEL012867-PB"/>
    <property type="gene ID" value="AAEL012867"/>
</dbReference>
<dbReference type="Gene3D" id="3.40.630.30">
    <property type="match status" value="1"/>
</dbReference>